<gene>
    <name evidence="2" type="ORF">FDA38_09945</name>
</gene>
<evidence type="ECO:0000313" key="3">
    <source>
        <dbReference type="Proteomes" id="UP000305836"/>
    </source>
</evidence>
<name>A0A4U3M544_9ACTN</name>
<dbReference type="SMART" id="SM00530">
    <property type="entry name" value="HTH_XRE"/>
    <property type="match status" value="1"/>
</dbReference>
<dbReference type="PROSITE" id="PS50943">
    <property type="entry name" value="HTH_CROC1"/>
    <property type="match status" value="1"/>
</dbReference>
<dbReference type="GO" id="GO:0003677">
    <property type="term" value="F:DNA binding"/>
    <property type="evidence" value="ECO:0007669"/>
    <property type="project" value="InterPro"/>
</dbReference>
<dbReference type="Proteomes" id="UP000305836">
    <property type="component" value="Unassembled WGS sequence"/>
</dbReference>
<feature type="domain" description="HTH cro/C1-type" evidence="1">
    <location>
        <begin position="31"/>
        <end position="85"/>
    </location>
</feature>
<dbReference type="InterPro" id="IPR001387">
    <property type="entry name" value="Cro/C1-type_HTH"/>
</dbReference>
<sequence>MDVMGYAVTVPSHRRALTMAIGQMDDLGAAVRAERRRLGLSQAKLAAQAGVSREWLGRLEHGARRLEADKVLSVLQVLDFSLLAKDEQPTQADISQAQKIAWTMALEAQPLTDDGFQKILRKIVAHRVARSAA</sequence>
<dbReference type="OrthoDB" id="4557883at2"/>
<dbReference type="AlphaFoldDB" id="A0A4U3M544"/>
<keyword evidence="3" id="KW-1185">Reference proteome</keyword>
<dbReference type="CDD" id="cd00093">
    <property type="entry name" value="HTH_XRE"/>
    <property type="match status" value="1"/>
</dbReference>
<proteinExistence type="predicted"/>
<dbReference type="InterPro" id="IPR010982">
    <property type="entry name" value="Lambda_DNA-bd_dom_sf"/>
</dbReference>
<evidence type="ECO:0000313" key="2">
    <source>
        <dbReference type="EMBL" id="TKK83034.1"/>
    </source>
</evidence>
<dbReference type="SUPFAM" id="SSF47413">
    <property type="entry name" value="lambda repressor-like DNA-binding domains"/>
    <property type="match status" value="1"/>
</dbReference>
<dbReference type="Gene3D" id="1.10.260.40">
    <property type="entry name" value="lambda repressor-like DNA-binding domains"/>
    <property type="match status" value="1"/>
</dbReference>
<reference evidence="2 3" key="1">
    <citation type="submission" date="2019-04" db="EMBL/GenBank/DDBJ databases">
        <title>Kribbella sp. NEAU-THZ 27 nov., a novel actinomycete isolated from soil.</title>
        <authorList>
            <person name="Duan L."/>
        </authorList>
    </citation>
    <scope>NUCLEOTIDE SEQUENCE [LARGE SCALE GENOMIC DNA]</scope>
    <source>
        <strain evidence="3">NEAU-THZ27</strain>
    </source>
</reference>
<protein>
    <submittedName>
        <fullName evidence="2">Helix-turn-helix transcriptional regulator</fullName>
    </submittedName>
</protein>
<accession>A0A4U3M544</accession>
<evidence type="ECO:0000259" key="1">
    <source>
        <dbReference type="PROSITE" id="PS50943"/>
    </source>
</evidence>
<dbReference type="EMBL" id="SZPZ01000001">
    <property type="protein sequence ID" value="TKK83034.1"/>
    <property type="molecule type" value="Genomic_DNA"/>
</dbReference>
<organism evidence="2 3">
    <name type="scientific">Kribbella jiaozuonensis</name>
    <dbReference type="NCBI Taxonomy" id="2575441"/>
    <lineage>
        <taxon>Bacteria</taxon>
        <taxon>Bacillati</taxon>
        <taxon>Actinomycetota</taxon>
        <taxon>Actinomycetes</taxon>
        <taxon>Propionibacteriales</taxon>
        <taxon>Kribbellaceae</taxon>
        <taxon>Kribbella</taxon>
    </lineage>
</organism>
<comment type="caution">
    <text evidence="2">The sequence shown here is derived from an EMBL/GenBank/DDBJ whole genome shotgun (WGS) entry which is preliminary data.</text>
</comment>
<dbReference type="Pfam" id="PF13560">
    <property type="entry name" value="HTH_31"/>
    <property type="match status" value="1"/>
</dbReference>